<keyword evidence="3" id="KW-0472">Membrane</keyword>
<dbReference type="Proteomes" id="UP001431209">
    <property type="component" value="Unassembled WGS sequence"/>
</dbReference>
<evidence type="ECO:0000313" key="5">
    <source>
        <dbReference type="EMBL" id="KAL0485149.1"/>
    </source>
</evidence>
<keyword evidence="6" id="KW-1185">Reference proteome</keyword>
<evidence type="ECO:0000256" key="3">
    <source>
        <dbReference type="SAM" id="Phobius"/>
    </source>
</evidence>
<proteinExistence type="predicted"/>
<dbReference type="AlphaFoldDB" id="A0AAW2Z744"/>
<dbReference type="GO" id="GO:0006508">
    <property type="term" value="P:proteolysis"/>
    <property type="evidence" value="ECO:0007669"/>
    <property type="project" value="UniProtKB-KW"/>
</dbReference>
<evidence type="ECO:0000256" key="2">
    <source>
        <dbReference type="ARBA" id="ARBA00022825"/>
    </source>
</evidence>
<evidence type="ECO:0000313" key="6">
    <source>
        <dbReference type="Proteomes" id="UP001431209"/>
    </source>
</evidence>
<evidence type="ECO:0000259" key="4">
    <source>
        <dbReference type="Pfam" id="PF23090"/>
    </source>
</evidence>
<dbReference type="GO" id="GO:0004252">
    <property type="term" value="F:serine-type endopeptidase activity"/>
    <property type="evidence" value="ECO:0007669"/>
    <property type="project" value="TreeGrafter"/>
</dbReference>
<reference evidence="5 6" key="1">
    <citation type="submission" date="2024-03" db="EMBL/GenBank/DDBJ databases">
        <title>The Acrasis kona genome and developmental transcriptomes reveal deep origins of eukaryotic multicellular pathways.</title>
        <authorList>
            <person name="Sheikh S."/>
            <person name="Fu C.-J."/>
            <person name="Brown M.W."/>
            <person name="Baldauf S.L."/>
        </authorList>
    </citation>
    <scope>NUCLEOTIDE SEQUENCE [LARGE SCALE GENOMIC DNA]</scope>
    <source>
        <strain evidence="5 6">ATCC MYA-3509</strain>
    </source>
</reference>
<keyword evidence="3" id="KW-1133">Transmembrane helix</keyword>
<sequence length="396" mass="44685">MEIPMRKSRILWSQFHNIQYPMGYIPRDNLNFKDNILDWTGDSLHTNFKSLFEHLIKRGYHVEILTSDLTKFDARLYGTLMLVDTEEEFTEEERVKLHNDVEKGLGVVVLADWYNTEVMRSVRFFDDNTKTHWHPLTGGCNIPALNALLDSFGVVIGDRIYDGEITATVVGSGDAVNQREVVRATFGTGAGLFKFPKGATIVKFPLRDRTAEFSKQNMNSAQQQVDAPVLGFLQYGLGRLAVFGDSNCVDDVNSPMMCMWLVDHMLKFTTQGSDPDTVLFAKQEVLTEGFVMSQAKLPERTPGVVVSSRVPLQELIHARPLYNVSRYIGRSPSSEGWSAAGHQDDMELSVQGGSAFWKVRLMVPVGLMVVVFAYIVYMMMSRGTVLKMTRDSRMRV</sequence>
<organism evidence="5 6">
    <name type="scientific">Acrasis kona</name>
    <dbReference type="NCBI Taxonomy" id="1008807"/>
    <lineage>
        <taxon>Eukaryota</taxon>
        <taxon>Discoba</taxon>
        <taxon>Heterolobosea</taxon>
        <taxon>Tetramitia</taxon>
        <taxon>Eutetramitia</taxon>
        <taxon>Acrasidae</taxon>
        <taxon>Acrasis</taxon>
    </lineage>
</organism>
<dbReference type="EMBL" id="JAOPGA020001109">
    <property type="protein sequence ID" value="KAL0485149.1"/>
    <property type="molecule type" value="Genomic_DNA"/>
</dbReference>
<keyword evidence="2" id="KW-0720">Serine protease</keyword>
<gene>
    <name evidence="5" type="ORF">AKO1_004360</name>
</gene>
<feature type="transmembrane region" description="Helical" evidence="3">
    <location>
        <begin position="361"/>
        <end position="380"/>
    </location>
</feature>
<accession>A0AAW2Z744</accession>
<dbReference type="InterPro" id="IPR050131">
    <property type="entry name" value="Peptidase_S8_subtilisin-like"/>
</dbReference>
<protein>
    <recommendedName>
        <fullName evidence="4">MBTPS1 fourth domain-containing protein</fullName>
    </recommendedName>
</protein>
<keyword evidence="3" id="KW-0812">Transmembrane</keyword>
<dbReference type="PANTHER" id="PTHR43806">
    <property type="entry name" value="PEPTIDASE S8"/>
    <property type="match status" value="1"/>
</dbReference>
<dbReference type="GO" id="GO:0005794">
    <property type="term" value="C:Golgi apparatus"/>
    <property type="evidence" value="ECO:0007669"/>
    <property type="project" value="TreeGrafter"/>
</dbReference>
<evidence type="ECO:0000256" key="1">
    <source>
        <dbReference type="ARBA" id="ARBA00022670"/>
    </source>
</evidence>
<dbReference type="InterPro" id="IPR057032">
    <property type="entry name" value="MBTPS1_4th"/>
</dbReference>
<keyword evidence="1" id="KW-0645">Protease</keyword>
<dbReference type="PANTHER" id="PTHR43806:SF7">
    <property type="entry name" value="MEMBRANE-BOUND TRANSCRIPTION FACTOR SITE-1 PROTEASE"/>
    <property type="match status" value="1"/>
</dbReference>
<name>A0AAW2Z744_9EUKA</name>
<comment type="caution">
    <text evidence="5">The sequence shown here is derived from an EMBL/GenBank/DDBJ whole genome shotgun (WGS) entry which is preliminary data.</text>
</comment>
<feature type="domain" description="MBTPS1 fourth" evidence="4">
    <location>
        <begin position="4"/>
        <end position="282"/>
    </location>
</feature>
<keyword evidence="2" id="KW-0378">Hydrolase</keyword>
<dbReference type="Pfam" id="PF23090">
    <property type="entry name" value="MBTPS1_4th"/>
    <property type="match status" value="1"/>
</dbReference>